<dbReference type="Pfam" id="PF07729">
    <property type="entry name" value="FCD"/>
    <property type="match status" value="1"/>
</dbReference>
<gene>
    <name evidence="5" type="primary">gntR_2</name>
    <name evidence="5" type="ORF">PS900_03473</name>
</gene>
<reference evidence="5 6" key="1">
    <citation type="submission" date="2019-09" db="EMBL/GenBank/DDBJ databases">
        <authorList>
            <person name="Chandra G."/>
            <person name="Truman W A."/>
        </authorList>
    </citation>
    <scope>NUCLEOTIDE SEQUENCE [LARGE SCALE GENOMIC DNA]</scope>
    <source>
        <strain evidence="5">PS900</strain>
    </source>
</reference>
<feature type="domain" description="HTH gntR-type" evidence="4">
    <location>
        <begin position="17"/>
        <end position="84"/>
    </location>
</feature>
<dbReference type="Pfam" id="PF00392">
    <property type="entry name" value="GntR"/>
    <property type="match status" value="1"/>
</dbReference>
<protein>
    <submittedName>
        <fullName evidence="5">Putative D-xylose utilization operon transcriptional repressor</fullName>
    </submittedName>
</protein>
<accession>A0A8H2NTT0</accession>
<name>A0A8H2NTT0_PSEFL</name>
<dbReference type="Proteomes" id="UP000325723">
    <property type="component" value="Unassembled WGS sequence"/>
</dbReference>
<dbReference type="SMART" id="SM00895">
    <property type="entry name" value="FCD"/>
    <property type="match status" value="1"/>
</dbReference>
<organism evidence="5 6">
    <name type="scientific">Pseudomonas fluorescens</name>
    <dbReference type="NCBI Taxonomy" id="294"/>
    <lineage>
        <taxon>Bacteria</taxon>
        <taxon>Pseudomonadati</taxon>
        <taxon>Pseudomonadota</taxon>
        <taxon>Gammaproteobacteria</taxon>
        <taxon>Pseudomonadales</taxon>
        <taxon>Pseudomonadaceae</taxon>
        <taxon>Pseudomonas</taxon>
    </lineage>
</organism>
<dbReference type="Gene3D" id="1.20.120.530">
    <property type="entry name" value="GntR ligand-binding domain-like"/>
    <property type="match status" value="1"/>
</dbReference>
<dbReference type="GO" id="GO:0003677">
    <property type="term" value="F:DNA binding"/>
    <property type="evidence" value="ECO:0007669"/>
    <property type="project" value="UniProtKB-KW"/>
</dbReference>
<dbReference type="Gene3D" id="1.10.10.10">
    <property type="entry name" value="Winged helix-like DNA-binding domain superfamily/Winged helix DNA-binding domain"/>
    <property type="match status" value="1"/>
</dbReference>
<keyword evidence="1" id="KW-0805">Transcription regulation</keyword>
<keyword evidence="2" id="KW-0238">DNA-binding</keyword>
<dbReference type="SUPFAM" id="SSF46785">
    <property type="entry name" value="Winged helix' DNA-binding domain"/>
    <property type="match status" value="1"/>
</dbReference>
<evidence type="ECO:0000256" key="1">
    <source>
        <dbReference type="ARBA" id="ARBA00023015"/>
    </source>
</evidence>
<sequence>MTQKNLLSIAGENIDRRSLDRKAADCIRDAIISGQLALGSRLTEIGLAAQVGLSRSTVRAALQRLSGEGLVVQHAYTGWEVFSLSSDDARELYTLRSCLEGLAARLAAENIDSEGKKALTAALKTLKLATQRNDWRAIAEADLAVHKTIVSIANHRRLLQQYALIIDTVLLYILSTNRMVGSAASIYPEHKALVDAIISGDAALSEQLASEHVTVHGQRLTESLRDTGH</sequence>
<dbReference type="SUPFAM" id="SSF48008">
    <property type="entry name" value="GntR ligand-binding domain-like"/>
    <property type="match status" value="1"/>
</dbReference>
<dbReference type="PRINTS" id="PR00035">
    <property type="entry name" value="HTHGNTR"/>
</dbReference>
<keyword evidence="3" id="KW-0804">Transcription</keyword>
<dbReference type="InterPro" id="IPR000524">
    <property type="entry name" value="Tscrpt_reg_HTH_GntR"/>
</dbReference>
<dbReference type="RefSeq" id="WP_150758335.1">
    <property type="nucleotide sequence ID" value="NZ_CABVIE010000010.1"/>
</dbReference>
<dbReference type="AlphaFoldDB" id="A0A8H2NTT0"/>
<evidence type="ECO:0000313" key="6">
    <source>
        <dbReference type="Proteomes" id="UP000325723"/>
    </source>
</evidence>
<evidence type="ECO:0000259" key="4">
    <source>
        <dbReference type="PROSITE" id="PS50949"/>
    </source>
</evidence>
<evidence type="ECO:0000256" key="3">
    <source>
        <dbReference type="ARBA" id="ARBA00023163"/>
    </source>
</evidence>
<dbReference type="InterPro" id="IPR011711">
    <property type="entry name" value="GntR_C"/>
</dbReference>
<evidence type="ECO:0000256" key="2">
    <source>
        <dbReference type="ARBA" id="ARBA00023125"/>
    </source>
</evidence>
<comment type="caution">
    <text evidence="5">The sequence shown here is derived from an EMBL/GenBank/DDBJ whole genome shotgun (WGS) entry which is preliminary data.</text>
</comment>
<dbReference type="PANTHER" id="PTHR43537">
    <property type="entry name" value="TRANSCRIPTIONAL REGULATOR, GNTR FAMILY"/>
    <property type="match status" value="1"/>
</dbReference>
<dbReference type="PROSITE" id="PS50949">
    <property type="entry name" value="HTH_GNTR"/>
    <property type="match status" value="1"/>
</dbReference>
<dbReference type="GO" id="GO:0003700">
    <property type="term" value="F:DNA-binding transcription factor activity"/>
    <property type="evidence" value="ECO:0007669"/>
    <property type="project" value="InterPro"/>
</dbReference>
<dbReference type="InterPro" id="IPR008920">
    <property type="entry name" value="TF_FadR/GntR_C"/>
</dbReference>
<dbReference type="InterPro" id="IPR036388">
    <property type="entry name" value="WH-like_DNA-bd_sf"/>
</dbReference>
<evidence type="ECO:0000313" key="5">
    <source>
        <dbReference type="EMBL" id="VVP13592.1"/>
    </source>
</evidence>
<dbReference type="SMART" id="SM00345">
    <property type="entry name" value="HTH_GNTR"/>
    <property type="match status" value="1"/>
</dbReference>
<proteinExistence type="predicted"/>
<dbReference type="PANTHER" id="PTHR43537:SF24">
    <property type="entry name" value="GLUCONATE OPERON TRANSCRIPTIONAL REPRESSOR"/>
    <property type="match status" value="1"/>
</dbReference>
<dbReference type="EMBL" id="CABVIE010000010">
    <property type="protein sequence ID" value="VVP13592.1"/>
    <property type="molecule type" value="Genomic_DNA"/>
</dbReference>
<dbReference type="InterPro" id="IPR036390">
    <property type="entry name" value="WH_DNA-bd_sf"/>
</dbReference>